<evidence type="ECO:0000313" key="7">
    <source>
        <dbReference type="EMBL" id="TPX75667.1"/>
    </source>
</evidence>
<comment type="caution">
    <text evidence="7">The sequence shown here is derived from an EMBL/GenBank/DDBJ whole genome shotgun (WGS) entry which is preliminary data.</text>
</comment>
<reference evidence="7 8" key="1">
    <citation type="journal article" date="2019" name="Sci. Rep.">
        <title>Comparative genomics of chytrid fungi reveal insights into the obligate biotrophic and pathogenic lifestyle of Synchytrium endobioticum.</title>
        <authorList>
            <person name="van de Vossenberg B.T.L.H."/>
            <person name="Warris S."/>
            <person name="Nguyen H.D.T."/>
            <person name="van Gent-Pelzer M.P.E."/>
            <person name="Joly D.L."/>
            <person name="van de Geest H.C."/>
            <person name="Bonants P.J.M."/>
            <person name="Smith D.S."/>
            <person name="Levesque C.A."/>
            <person name="van der Lee T.A.J."/>
        </authorList>
    </citation>
    <scope>NUCLEOTIDE SEQUENCE [LARGE SCALE GENOMIC DNA]</scope>
    <source>
        <strain evidence="7 8">CBS 675.73</strain>
    </source>
</reference>
<keyword evidence="4" id="KW-0963">Cytoplasm</keyword>
<evidence type="ECO:0000256" key="3">
    <source>
        <dbReference type="ARBA" id="ARBA00022174"/>
    </source>
</evidence>
<evidence type="ECO:0000256" key="1">
    <source>
        <dbReference type="ARBA" id="ARBA00004430"/>
    </source>
</evidence>
<gene>
    <name evidence="7" type="ORF">CcCBS67573_g03043</name>
</gene>
<evidence type="ECO:0000256" key="6">
    <source>
        <dbReference type="ARBA" id="ARBA00023273"/>
    </source>
</evidence>
<dbReference type="STRING" id="246404.A0A507FKX2"/>
<dbReference type="GO" id="GO:0005930">
    <property type="term" value="C:axoneme"/>
    <property type="evidence" value="ECO:0007669"/>
    <property type="project" value="UniProtKB-SubCell"/>
</dbReference>
<dbReference type="PANTHER" id="PTHR31078:SF1">
    <property type="entry name" value="CILIA- AND FLAGELLA-ASSOCIATED PROTEIN 300"/>
    <property type="match status" value="1"/>
</dbReference>
<keyword evidence="6" id="KW-0966">Cell projection</keyword>
<keyword evidence="5" id="KW-0206">Cytoskeleton</keyword>
<evidence type="ECO:0000313" key="8">
    <source>
        <dbReference type="Proteomes" id="UP000320333"/>
    </source>
</evidence>
<evidence type="ECO:0000256" key="5">
    <source>
        <dbReference type="ARBA" id="ARBA00023212"/>
    </source>
</evidence>
<protein>
    <recommendedName>
        <fullName evidence="3">Cilia- and flagella-associated protein 300</fullName>
    </recommendedName>
</protein>
<dbReference type="Proteomes" id="UP000320333">
    <property type="component" value="Unassembled WGS sequence"/>
</dbReference>
<evidence type="ECO:0000256" key="4">
    <source>
        <dbReference type="ARBA" id="ARBA00022490"/>
    </source>
</evidence>
<dbReference type="Pfam" id="PF14926">
    <property type="entry name" value="CFAP300"/>
    <property type="match status" value="1"/>
</dbReference>
<sequence>MTTLNFKITDLEAIDESTETTPHPQQKVEHAGVKLVQEIVPDPSPLSTAAVAADIDASFSTQREATFKFSFLEKTKFAGFEDKEIQALLFKWGMQDHCYLKRFGFDKAVQPYEFDEFLLDFFNDGVANAHIQVLGTKDRWGHLGKVSQVDKEETLHSITSLTFFDRLTTTAGVVRHDGSIVKCLDEYLDSFIVADELRRCLLMPESESYPAFCETDREELVFHVFKALCLGGKLCQYEDDIEPYLTATKKIYKDLISVSKDRDGKLQVSSRVFKINSVASSVSPLFPMPHPQNFCYVSVDPLKRHVNLFYHASDVYY</sequence>
<dbReference type="OrthoDB" id="10259249at2759"/>
<dbReference type="EMBL" id="QEAP01000072">
    <property type="protein sequence ID" value="TPX75667.1"/>
    <property type="molecule type" value="Genomic_DNA"/>
</dbReference>
<dbReference type="PANTHER" id="PTHR31078">
    <property type="entry name" value="CILIA- AND FLAGELLA-ASSOCIATED PROTEIN 300"/>
    <property type="match status" value="1"/>
</dbReference>
<comment type="similarity">
    <text evidence="2">Belongs to the CFAP300 family.</text>
</comment>
<accession>A0A507FKX2</accession>
<dbReference type="AlphaFoldDB" id="A0A507FKX2"/>
<dbReference type="InterPro" id="IPR029416">
    <property type="entry name" value="CFAP300"/>
</dbReference>
<name>A0A507FKX2_9FUNG</name>
<proteinExistence type="inferred from homology"/>
<organism evidence="7 8">
    <name type="scientific">Chytriomyces confervae</name>
    <dbReference type="NCBI Taxonomy" id="246404"/>
    <lineage>
        <taxon>Eukaryota</taxon>
        <taxon>Fungi</taxon>
        <taxon>Fungi incertae sedis</taxon>
        <taxon>Chytridiomycota</taxon>
        <taxon>Chytridiomycota incertae sedis</taxon>
        <taxon>Chytridiomycetes</taxon>
        <taxon>Chytridiales</taxon>
        <taxon>Chytriomycetaceae</taxon>
        <taxon>Chytriomyces</taxon>
    </lineage>
</organism>
<keyword evidence="8" id="KW-1185">Reference proteome</keyword>
<evidence type="ECO:0000256" key="2">
    <source>
        <dbReference type="ARBA" id="ARBA00009205"/>
    </source>
</evidence>
<comment type="subcellular location">
    <subcellularLocation>
        <location evidence="1">Cytoplasm</location>
        <location evidence="1">Cytoskeleton</location>
        <location evidence="1">Cilium axoneme</location>
    </subcellularLocation>
</comment>